<feature type="domain" description="TonB-dependent receptor plug" evidence="11">
    <location>
        <begin position="44"/>
        <end position="150"/>
    </location>
</feature>
<dbReference type="EMBL" id="WPIK01000007">
    <property type="protein sequence ID" value="MVN21722.1"/>
    <property type="molecule type" value="Genomic_DNA"/>
</dbReference>
<keyword evidence="2 8" id="KW-0813">Transport</keyword>
<dbReference type="InterPro" id="IPR012910">
    <property type="entry name" value="Plug_dom"/>
</dbReference>
<evidence type="ECO:0000313" key="12">
    <source>
        <dbReference type="EMBL" id="MVN21722.1"/>
    </source>
</evidence>
<evidence type="ECO:0000256" key="3">
    <source>
        <dbReference type="ARBA" id="ARBA00022452"/>
    </source>
</evidence>
<evidence type="ECO:0000256" key="7">
    <source>
        <dbReference type="ARBA" id="ARBA00023237"/>
    </source>
</evidence>
<evidence type="ECO:0000259" key="11">
    <source>
        <dbReference type="Pfam" id="PF07715"/>
    </source>
</evidence>
<evidence type="ECO:0000256" key="4">
    <source>
        <dbReference type="ARBA" id="ARBA00022692"/>
    </source>
</evidence>
<evidence type="ECO:0000256" key="5">
    <source>
        <dbReference type="ARBA" id="ARBA00023077"/>
    </source>
</evidence>
<name>A0A7K1SWL9_9SPHI</name>
<dbReference type="PROSITE" id="PS52016">
    <property type="entry name" value="TONB_DEPENDENT_REC_3"/>
    <property type="match status" value="1"/>
</dbReference>
<dbReference type="InterPro" id="IPR036942">
    <property type="entry name" value="Beta-barrel_TonB_sf"/>
</dbReference>
<dbReference type="GO" id="GO:0009279">
    <property type="term" value="C:cell outer membrane"/>
    <property type="evidence" value="ECO:0007669"/>
    <property type="project" value="UniProtKB-SubCell"/>
</dbReference>
<dbReference type="Pfam" id="PF07715">
    <property type="entry name" value="Plug"/>
    <property type="match status" value="1"/>
</dbReference>
<evidence type="ECO:0000256" key="8">
    <source>
        <dbReference type="PROSITE-ProRule" id="PRU01360"/>
    </source>
</evidence>
<keyword evidence="5 9" id="KW-0798">TonB box</keyword>
<keyword evidence="7 8" id="KW-0998">Cell outer membrane</keyword>
<evidence type="ECO:0000256" key="2">
    <source>
        <dbReference type="ARBA" id="ARBA00022448"/>
    </source>
</evidence>
<evidence type="ECO:0000256" key="9">
    <source>
        <dbReference type="RuleBase" id="RU003357"/>
    </source>
</evidence>
<proteinExistence type="inferred from homology"/>
<keyword evidence="4 8" id="KW-0812">Transmembrane</keyword>
<dbReference type="GO" id="GO:0044718">
    <property type="term" value="P:siderophore transmembrane transport"/>
    <property type="evidence" value="ECO:0007669"/>
    <property type="project" value="TreeGrafter"/>
</dbReference>
<comment type="caution">
    <text evidence="12">The sequence shown here is derived from an EMBL/GenBank/DDBJ whole genome shotgun (WGS) entry which is preliminary data.</text>
</comment>
<dbReference type="AlphaFoldDB" id="A0A7K1SWL9"/>
<dbReference type="InterPro" id="IPR039426">
    <property type="entry name" value="TonB-dep_rcpt-like"/>
</dbReference>
<dbReference type="Proteomes" id="UP000462014">
    <property type="component" value="Unassembled WGS sequence"/>
</dbReference>
<dbReference type="InterPro" id="IPR000531">
    <property type="entry name" value="Beta-barrel_TonB"/>
</dbReference>
<accession>A0A7K1SWL9</accession>
<dbReference type="GO" id="GO:0015344">
    <property type="term" value="F:siderophore uptake transmembrane transporter activity"/>
    <property type="evidence" value="ECO:0007669"/>
    <property type="project" value="TreeGrafter"/>
</dbReference>
<evidence type="ECO:0000313" key="13">
    <source>
        <dbReference type="Proteomes" id="UP000462014"/>
    </source>
</evidence>
<feature type="domain" description="TonB-dependent receptor-like beta-barrel" evidence="10">
    <location>
        <begin position="188"/>
        <end position="649"/>
    </location>
</feature>
<keyword evidence="6 8" id="KW-0472">Membrane</keyword>
<evidence type="ECO:0000256" key="6">
    <source>
        <dbReference type="ARBA" id="ARBA00023136"/>
    </source>
</evidence>
<reference evidence="12 13" key="1">
    <citation type="submission" date="2019-12" db="EMBL/GenBank/DDBJ databases">
        <title>Mucilaginibacter sp. HMF7410 genome sequencing and assembly.</title>
        <authorList>
            <person name="Kang H."/>
            <person name="Cha I."/>
            <person name="Kim H."/>
            <person name="Joh K."/>
        </authorList>
    </citation>
    <scope>NUCLEOTIDE SEQUENCE [LARGE SCALE GENOMIC DNA]</scope>
    <source>
        <strain evidence="12 13">HMF7410</strain>
    </source>
</reference>
<comment type="subcellular location">
    <subcellularLocation>
        <location evidence="1 8">Cell outer membrane</location>
        <topology evidence="1 8">Multi-pass membrane protein</topology>
    </subcellularLocation>
</comment>
<dbReference type="Gene3D" id="2.40.170.20">
    <property type="entry name" value="TonB-dependent receptor, beta-barrel domain"/>
    <property type="match status" value="1"/>
</dbReference>
<organism evidence="12 13">
    <name type="scientific">Mucilaginibacter arboris</name>
    <dbReference type="NCBI Taxonomy" id="2682090"/>
    <lineage>
        <taxon>Bacteria</taxon>
        <taxon>Pseudomonadati</taxon>
        <taxon>Bacteroidota</taxon>
        <taxon>Sphingobacteriia</taxon>
        <taxon>Sphingobacteriales</taxon>
        <taxon>Sphingobacteriaceae</taxon>
        <taxon>Mucilaginibacter</taxon>
    </lineage>
</organism>
<dbReference type="Gene3D" id="2.170.130.10">
    <property type="entry name" value="TonB-dependent receptor, plug domain"/>
    <property type="match status" value="1"/>
</dbReference>
<comment type="similarity">
    <text evidence="8 9">Belongs to the TonB-dependent receptor family.</text>
</comment>
<keyword evidence="12" id="KW-0675">Receptor</keyword>
<evidence type="ECO:0000256" key="1">
    <source>
        <dbReference type="ARBA" id="ARBA00004571"/>
    </source>
</evidence>
<dbReference type="PANTHER" id="PTHR30069">
    <property type="entry name" value="TONB-DEPENDENT OUTER MEMBRANE RECEPTOR"/>
    <property type="match status" value="1"/>
</dbReference>
<keyword evidence="13" id="KW-1185">Reference proteome</keyword>
<evidence type="ECO:0000259" key="10">
    <source>
        <dbReference type="Pfam" id="PF00593"/>
    </source>
</evidence>
<dbReference type="PANTHER" id="PTHR30069:SF28">
    <property type="entry name" value="TONB-DEPENDENT RECEPTOR YNCD-RELATED"/>
    <property type="match status" value="1"/>
</dbReference>
<dbReference type="InterPro" id="IPR037066">
    <property type="entry name" value="Plug_dom_sf"/>
</dbReference>
<dbReference type="Pfam" id="PF00593">
    <property type="entry name" value="TonB_dep_Rec_b-barrel"/>
    <property type="match status" value="1"/>
</dbReference>
<dbReference type="SUPFAM" id="SSF56935">
    <property type="entry name" value="Porins"/>
    <property type="match status" value="1"/>
</dbReference>
<protein>
    <submittedName>
        <fullName evidence="12">TonB-dependent receptor plug domain-containing protein</fullName>
    </submittedName>
</protein>
<keyword evidence="3 8" id="KW-1134">Transmembrane beta strand</keyword>
<dbReference type="RefSeq" id="WP_157566296.1">
    <property type="nucleotide sequence ID" value="NZ_WPIK01000007.1"/>
</dbReference>
<gene>
    <name evidence="12" type="ORF">GO621_09255</name>
</gene>
<sequence>MYKTITFFLIASLSFQRTSAQQTDTLKKLQEVVIKAYLTQQPLLTVPAAVGTINLPQLQMQSGFSLVPAVNTVPGVRMEERSPGSYRLSIRGSLLRSPFGVRNVKIYMDEFPLTDAGGNTYLNLLDLSAIQNITVLRGPDGSLYGANSNGVVLIDPFGSHQQESTASVGFDAGSYNSYRENIAVKEASKNNQLNISQSWQQSNGYRQNSALKRKFIQAADTWTYAANGQLKALFFYTDIDYQTPGGLTLPEFLQNPQAARPATATSPGAIEQHAAVYNKTVFGGVANESFYLPNLKHVIAVYGMHTNFDNPFITNEEVRLENTIGLRSYLELSSKQHNQLDWKWDLGTEMQQTKSDINNYDNNKGVRGSLQASSHILSKQSFYFTRFAATIIKKIHAETALSLNNYSYNFTDVAASAGNNHFKPVLMPRVALSYQVTNNFAWRATVSRGYSTPATAEVRPTSNIINNNLQAEKGWNYETGFRKQSTNARFNIDAAVFYYRLNNAIVRRLNDNGTEYYLNAGGTNQAGIETSVIFQIIPANANDFVRSLTISNSLTLSRFRFRDYFNASANYSGNKLTGVPATVSVSQLNATFPARFYFFLQHNYTAKLPLDDANTAFANAYHLIQTKVGWNKNLSKKTNLNIYAGIDNLLNQHYSLGNDLNAVGLRYYNAAPLRNWFAGIQVQF</sequence>